<evidence type="ECO:0000259" key="1">
    <source>
        <dbReference type="PROSITE" id="PS50053"/>
    </source>
</evidence>
<dbReference type="Pfam" id="PF00240">
    <property type="entry name" value="ubiquitin"/>
    <property type="match status" value="2"/>
</dbReference>
<feature type="domain" description="Ubiquitin-like" evidence="1">
    <location>
        <begin position="1"/>
        <end position="70"/>
    </location>
</feature>
<dbReference type="GO" id="GO:0043161">
    <property type="term" value="P:proteasome-mediated ubiquitin-dependent protein catabolic process"/>
    <property type="evidence" value="ECO:0007669"/>
    <property type="project" value="TreeGrafter"/>
</dbReference>
<keyword evidence="3" id="KW-1185">Reference proteome</keyword>
<sequence>MDLFFYPTKGCSFAIEVGYFDTILEVKEKIQKYQGIPIPKQTLIFKGNILADDLNVHYSNILDRSHIQLVTDFEPNKNVVVKLDHQKIKLLLKMSTSTKSVILLKVDVTVSLRMVKEKIHEMKGIQVSKLILRANGLKLIDHYRLQDYGFSDNSEIDVSIRFDAIASPPTITTSSESSVNN</sequence>
<accession>A0A9J5VXX0</accession>
<dbReference type="GO" id="GO:0070628">
    <property type="term" value="F:proteasome binding"/>
    <property type="evidence" value="ECO:0007669"/>
    <property type="project" value="TreeGrafter"/>
</dbReference>
<dbReference type="Proteomes" id="UP000824120">
    <property type="component" value="Unassembled WGS sequence"/>
</dbReference>
<dbReference type="OrthoDB" id="419317at2759"/>
<dbReference type="PROSITE" id="PS00299">
    <property type="entry name" value="UBIQUITIN_1"/>
    <property type="match status" value="1"/>
</dbReference>
<name>A0A9J5VXX0_SOLCO</name>
<dbReference type="GO" id="GO:0005654">
    <property type="term" value="C:nucleoplasm"/>
    <property type="evidence" value="ECO:0007669"/>
    <property type="project" value="TreeGrafter"/>
</dbReference>
<organism evidence="2 3">
    <name type="scientific">Solanum commersonii</name>
    <name type="common">Commerson's wild potato</name>
    <name type="synonym">Commerson's nightshade</name>
    <dbReference type="NCBI Taxonomy" id="4109"/>
    <lineage>
        <taxon>Eukaryota</taxon>
        <taxon>Viridiplantae</taxon>
        <taxon>Streptophyta</taxon>
        <taxon>Embryophyta</taxon>
        <taxon>Tracheophyta</taxon>
        <taxon>Spermatophyta</taxon>
        <taxon>Magnoliopsida</taxon>
        <taxon>eudicotyledons</taxon>
        <taxon>Gunneridae</taxon>
        <taxon>Pentapetalae</taxon>
        <taxon>asterids</taxon>
        <taxon>lamiids</taxon>
        <taxon>Solanales</taxon>
        <taxon>Solanaceae</taxon>
        <taxon>Solanoideae</taxon>
        <taxon>Solaneae</taxon>
        <taxon>Solanum</taxon>
    </lineage>
</organism>
<reference evidence="2" key="1">
    <citation type="submission" date="2020-09" db="EMBL/GenBank/DDBJ databases">
        <title>De no assembly of potato wild relative species, Solanum commersonii.</title>
        <authorList>
            <person name="Cho K."/>
        </authorList>
    </citation>
    <scope>NUCLEOTIDE SEQUENCE</scope>
    <source>
        <strain evidence="2">LZ3.2</strain>
        <tissue evidence="2">Leaf</tissue>
    </source>
</reference>
<evidence type="ECO:0000313" key="2">
    <source>
        <dbReference type="EMBL" id="KAG5567911.1"/>
    </source>
</evidence>
<dbReference type="SMART" id="SM00213">
    <property type="entry name" value="UBQ"/>
    <property type="match status" value="2"/>
</dbReference>
<dbReference type="InterPro" id="IPR019954">
    <property type="entry name" value="Ubiquitin_CS"/>
</dbReference>
<dbReference type="PANTHER" id="PTHR10621">
    <property type="entry name" value="UV EXCISION REPAIR PROTEIN RAD23"/>
    <property type="match status" value="1"/>
</dbReference>
<dbReference type="SUPFAM" id="SSF54236">
    <property type="entry name" value="Ubiquitin-like"/>
    <property type="match status" value="2"/>
</dbReference>
<dbReference type="Gene3D" id="3.10.20.90">
    <property type="entry name" value="Phosphatidylinositol 3-kinase Catalytic Subunit, Chain A, domain 1"/>
    <property type="match status" value="2"/>
</dbReference>
<proteinExistence type="predicted"/>
<dbReference type="PROSITE" id="PS50053">
    <property type="entry name" value="UBIQUITIN_2"/>
    <property type="match status" value="2"/>
</dbReference>
<evidence type="ECO:0000313" key="3">
    <source>
        <dbReference type="Proteomes" id="UP000824120"/>
    </source>
</evidence>
<comment type="caution">
    <text evidence="2">The sequence shown here is derived from an EMBL/GenBank/DDBJ whole genome shotgun (WGS) entry which is preliminary data.</text>
</comment>
<dbReference type="InterPro" id="IPR000626">
    <property type="entry name" value="Ubiquitin-like_dom"/>
</dbReference>
<dbReference type="InterPro" id="IPR029071">
    <property type="entry name" value="Ubiquitin-like_domsf"/>
</dbReference>
<dbReference type="AlphaFoldDB" id="A0A9J5VXX0"/>
<dbReference type="GO" id="GO:0031593">
    <property type="term" value="F:polyubiquitin modification-dependent protein binding"/>
    <property type="evidence" value="ECO:0007669"/>
    <property type="project" value="TreeGrafter"/>
</dbReference>
<dbReference type="FunFam" id="3.10.20.90:FF:000341">
    <property type="entry name" value="Ubiquitin-like superfamily protein"/>
    <property type="match status" value="1"/>
</dbReference>
<dbReference type="EMBL" id="JACXVP010000382">
    <property type="protein sequence ID" value="KAG5567911.1"/>
    <property type="molecule type" value="Genomic_DNA"/>
</dbReference>
<dbReference type="PANTHER" id="PTHR10621:SF38">
    <property type="entry name" value="UBIQUITIN DOMAIN-CONTAINING PROTEIN 7SL RNA1-RELATED"/>
    <property type="match status" value="1"/>
</dbReference>
<dbReference type="CDD" id="cd17039">
    <property type="entry name" value="Ubl_ubiquitin_like"/>
    <property type="match status" value="1"/>
</dbReference>
<gene>
    <name evidence="2" type="ORF">H5410_065073</name>
</gene>
<protein>
    <recommendedName>
        <fullName evidence="1">Ubiquitin-like domain-containing protein</fullName>
    </recommendedName>
</protein>
<dbReference type="GO" id="GO:0043130">
    <property type="term" value="F:ubiquitin binding"/>
    <property type="evidence" value="ECO:0007669"/>
    <property type="project" value="TreeGrafter"/>
</dbReference>
<dbReference type="GO" id="GO:0005829">
    <property type="term" value="C:cytosol"/>
    <property type="evidence" value="ECO:0007669"/>
    <property type="project" value="TreeGrafter"/>
</dbReference>
<feature type="domain" description="Ubiquitin-like" evidence="1">
    <location>
        <begin position="88"/>
        <end position="161"/>
    </location>
</feature>